<dbReference type="EMBL" id="JACDUR010000009">
    <property type="protein sequence ID" value="MBA2896902.1"/>
    <property type="molecule type" value="Genomic_DNA"/>
</dbReference>
<feature type="transmembrane region" description="Helical" evidence="2">
    <location>
        <begin position="6"/>
        <end position="26"/>
    </location>
</feature>
<evidence type="ECO:0000256" key="1">
    <source>
        <dbReference type="SAM" id="MobiDB-lite"/>
    </source>
</evidence>
<feature type="compositionally biased region" description="Pro residues" evidence="1">
    <location>
        <begin position="106"/>
        <end position="145"/>
    </location>
</feature>
<keyword evidence="4" id="KW-1185">Reference proteome</keyword>
<keyword evidence="2" id="KW-0472">Membrane</keyword>
<protein>
    <submittedName>
        <fullName evidence="3">Uncharacterized protein</fullName>
    </submittedName>
</protein>
<evidence type="ECO:0000313" key="3">
    <source>
        <dbReference type="EMBL" id="MBA2896902.1"/>
    </source>
</evidence>
<proteinExistence type="predicted"/>
<comment type="caution">
    <text evidence="3">The sequence shown here is derived from an EMBL/GenBank/DDBJ whole genome shotgun (WGS) entry which is preliminary data.</text>
</comment>
<keyword evidence="2" id="KW-0812">Transmembrane</keyword>
<dbReference type="RefSeq" id="WP_181615587.1">
    <property type="nucleotide sequence ID" value="NZ_BAABAM010000008.1"/>
</dbReference>
<evidence type="ECO:0000256" key="2">
    <source>
        <dbReference type="SAM" id="Phobius"/>
    </source>
</evidence>
<name>A0A7W0HVD2_9ACTN</name>
<reference evidence="3 4" key="1">
    <citation type="submission" date="2020-07" db="EMBL/GenBank/DDBJ databases">
        <title>Genomic Encyclopedia of Type Strains, Phase IV (KMG-IV): sequencing the most valuable type-strain genomes for metagenomic binning, comparative biology and taxonomic classification.</title>
        <authorList>
            <person name="Goeker M."/>
        </authorList>
    </citation>
    <scope>NUCLEOTIDE SEQUENCE [LARGE SCALE GENOMIC DNA]</scope>
    <source>
        <strain evidence="3 4">DSM 45533</strain>
    </source>
</reference>
<feature type="transmembrane region" description="Helical" evidence="2">
    <location>
        <begin position="73"/>
        <end position="99"/>
    </location>
</feature>
<feature type="transmembrane region" description="Helical" evidence="2">
    <location>
        <begin position="38"/>
        <end position="61"/>
    </location>
</feature>
<evidence type="ECO:0000313" key="4">
    <source>
        <dbReference type="Proteomes" id="UP000530928"/>
    </source>
</evidence>
<feature type="region of interest" description="Disordered" evidence="1">
    <location>
        <begin position="105"/>
        <end position="145"/>
    </location>
</feature>
<keyword evidence="2" id="KW-1133">Transmembrane helix</keyword>
<dbReference type="AlphaFoldDB" id="A0A7W0HVD2"/>
<gene>
    <name evidence="3" type="ORF">HNR30_008293</name>
</gene>
<accession>A0A7W0HVD2</accession>
<dbReference type="Proteomes" id="UP000530928">
    <property type="component" value="Unassembled WGS sequence"/>
</dbReference>
<organism evidence="3 4">
    <name type="scientific">Nonomuraea soli</name>
    <dbReference type="NCBI Taxonomy" id="1032476"/>
    <lineage>
        <taxon>Bacteria</taxon>
        <taxon>Bacillati</taxon>
        <taxon>Actinomycetota</taxon>
        <taxon>Actinomycetes</taxon>
        <taxon>Streptosporangiales</taxon>
        <taxon>Streptosporangiaceae</taxon>
        <taxon>Nonomuraea</taxon>
    </lineage>
</organism>
<sequence>MSFATMGVNAILWVLQVIILIVGVVLTAMARRNHGRAALVGMFGCLVFLLDVIVSVVQAIILPELARDIGSVMTAVMIISVVHMLLWMTGIGLLVAAVVMRRPAAPQQPHPGQPQPNQPYPNQPSYPPQQPYYQQQPPPPGYPGH</sequence>